<evidence type="ECO:0000313" key="3">
    <source>
        <dbReference type="EMBL" id="KAF0703050.1"/>
    </source>
</evidence>
<evidence type="ECO:0000259" key="2">
    <source>
        <dbReference type="Pfam" id="PF10545"/>
    </source>
</evidence>
<feature type="compositionally biased region" description="Polar residues" evidence="1">
    <location>
        <begin position="237"/>
        <end position="257"/>
    </location>
</feature>
<feature type="region of interest" description="Disordered" evidence="1">
    <location>
        <begin position="224"/>
        <end position="257"/>
    </location>
</feature>
<dbReference type="EMBL" id="VUJU01014052">
    <property type="protein sequence ID" value="KAF0703050.1"/>
    <property type="molecule type" value="Genomic_DNA"/>
</dbReference>
<reference evidence="3 4" key="1">
    <citation type="submission" date="2019-08" db="EMBL/GenBank/DDBJ databases">
        <title>Whole genome of Aphis craccivora.</title>
        <authorList>
            <person name="Voronova N.V."/>
            <person name="Shulinski R.S."/>
            <person name="Bandarenka Y.V."/>
            <person name="Zhorov D.G."/>
            <person name="Warner D."/>
        </authorList>
    </citation>
    <scope>NUCLEOTIDE SEQUENCE [LARGE SCALE GENOMIC DNA]</scope>
    <source>
        <strain evidence="3">180601</strain>
        <tissue evidence="3">Whole Body</tissue>
    </source>
</reference>
<accession>A0A6G0VP81</accession>
<comment type="caution">
    <text evidence="3">The sequence shown here is derived from an EMBL/GenBank/DDBJ whole genome shotgun (WGS) entry which is preliminary data.</text>
</comment>
<dbReference type="AlphaFoldDB" id="A0A6G0VP81"/>
<dbReference type="InterPro" id="IPR006578">
    <property type="entry name" value="MADF-dom"/>
</dbReference>
<evidence type="ECO:0000313" key="4">
    <source>
        <dbReference type="Proteomes" id="UP000478052"/>
    </source>
</evidence>
<sequence>YVRGMLQYASACKARWINIRDQYRKITNKKRTTSGQAAKKIPKYKFEEQLSFLTPYFQQRPTISSLGTEESGTEGEEEEEEYDDQFISLNKSTSQSSVPGENLINNKVLSKKSDKKTAETASSTVMKYLLETKKNNEEKKKTDPVDLFLLGIGSTMKTFDPYFLNLAKSKIFNIVQDMEMQQIMRKQNSVSQINIAPNYNVHPIWTPHNYPLIGTNIEGHNYQLPPGADSVLERDSYNPTSEPSSTHNNVNNMNERY</sequence>
<keyword evidence="4" id="KW-1185">Reference proteome</keyword>
<dbReference type="PANTHER" id="PTHR12243:SF67">
    <property type="entry name" value="COREPRESSOR OF PANGOLIN, ISOFORM A-RELATED"/>
    <property type="match status" value="1"/>
</dbReference>
<dbReference type="OrthoDB" id="6607885at2759"/>
<proteinExistence type="predicted"/>
<protein>
    <submittedName>
        <fullName evidence="3">Transcription factor Adf-1-like</fullName>
    </submittedName>
</protein>
<dbReference type="Proteomes" id="UP000478052">
    <property type="component" value="Unassembled WGS sequence"/>
</dbReference>
<feature type="compositionally biased region" description="Acidic residues" evidence="1">
    <location>
        <begin position="71"/>
        <end position="84"/>
    </location>
</feature>
<dbReference type="Pfam" id="PF10545">
    <property type="entry name" value="MADF_DNA_bdg"/>
    <property type="match status" value="1"/>
</dbReference>
<dbReference type="GO" id="GO:0005634">
    <property type="term" value="C:nucleus"/>
    <property type="evidence" value="ECO:0007669"/>
    <property type="project" value="TreeGrafter"/>
</dbReference>
<organism evidence="3 4">
    <name type="scientific">Aphis craccivora</name>
    <name type="common">Cowpea aphid</name>
    <dbReference type="NCBI Taxonomy" id="307492"/>
    <lineage>
        <taxon>Eukaryota</taxon>
        <taxon>Metazoa</taxon>
        <taxon>Ecdysozoa</taxon>
        <taxon>Arthropoda</taxon>
        <taxon>Hexapoda</taxon>
        <taxon>Insecta</taxon>
        <taxon>Pterygota</taxon>
        <taxon>Neoptera</taxon>
        <taxon>Paraneoptera</taxon>
        <taxon>Hemiptera</taxon>
        <taxon>Sternorrhyncha</taxon>
        <taxon>Aphidomorpha</taxon>
        <taxon>Aphidoidea</taxon>
        <taxon>Aphididae</taxon>
        <taxon>Aphidini</taxon>
        <taxon>Aphis</taxon>
        <taxon>Aphis</taxon>
    </lineage>
</organism>
<feature type="domain" description="MADF" evidence="2">
    <location>
        <begin position="10"/>
        <end position="53"/>
    </location>
</feature>
<feature type="region of interest" description="Disordered" evidence="1">
    <location>
        <begin position="63"/>
        <end position="84"/>
    </location>
</feature>
<gene>
    <name evidence="3" type="ORF">FWK35_00035357</name>
</gene>
<dbReference type="PANTHER" id="PTHR12243">
    <property type="entry name" value="MADF DOMAIN TRANSCRIPTION FACTOR"/>
    <property type="match status" value="1"/>
</dbReference>
<dbReference type="InterPro" id="IPR039353">
    <property type="entry name" value="TF_Adf1"/>
</dbReference>
<evidence type="ECO:0000256" key="1">
    <source>
        <dbReference type="SAM" id="MobiDB-lite"/>
    </source>
</evidence>
<name>A0A6G0VP81_APHCR</name>
<dbReference type="GO" id="GO:0005667">
    <property type="term" value="C:transcription regulator complex"/>
    <property type="evidence" value="ECO:0007669"/>
    <property type="project" value="TreeGrafter"/>
</dbReference>
<feature type="non-terminal residue" evidence="3">
    <location>
        <position position="1"/>
    </location>
</feature>
<dbReference type="GO" id="GO:0006357">
    <property type="term" value="P:regulation of transcription by RNA polymerase II"/>
    <property type="evidence" value="ECO:0007669"/>
    <property type="project" value="TreeGrafter"/>
</dbReference>